<dbReference type="GO" id="GO:0000155">
    <property type="term" value="F:phosphorelay sensor kinase activity"/>
    <property type="evidence" value="ECO:0007669"/>
    <property type="project" value="InterPro"/>
</dbReference>
<dbReference type="CDD" id="cd16917">
    <property type="entry name" value="HATPase_UhpB-NarQ-NarX-like"/>
    <property type="match status" value="1"/>
</dbReference>
<gene>
    <name evidence="10" type="primary">desK</name>
    <name evidence="10" type="ORF">GCM10011398_15250</name>
</gene>
<organism evidence="10 11">
    <name type="scientific">Virgibacillus oceani</name>
    <dbReference type="NCBI Taxonomy" id="1479511"/>
    <lineage>
        <taxon>Bacteria</taxon>
        <taxon>Bacillati</taxon>
        <taxon>Bacillota</taxon>
        <taxon>Bacilli</taxon>
        <taxon>Bacillales</taxon>
        <taxon>Bacillaceae</taxon>
        <taxon>Virgibacillus</taxon>
    </lineage>
</organism>
<evidence type="ECO:0000256" key="1">
    <source>
        <dbReference type="ARBA" id="ARBA00000085"/>
    </source>
</evidence>
<dbReference type="Pfam" id="PF07730">
    <property type="entry name" value="HisKA_3"/>
    <property type="match status" value="1"/>
</dbReference>
<evidence type="ECO:0000313" key="10">
    <source>
        <dbReference type="EMBL" id="GGG71878.1"/>
    </source>
</evidence>
<evidence type="ECO:0000256" key="6">
    <source>
        <dbReference type="SAM" id="Phobius"/>
    </source>
</evidence>
<feature type="transmembrane region" description="Helical" evidence="6">
    <location>
        <begin position="45"/>
        <end position="61"/>
    </location>
</feature>
<dbReference type="Gene3D" id="1.20.5.1930">
    <property type="match status" value="1"/>
</dbReference>
<protein>
    <recommendedName>
        <fullName evidence="2">histidine kinase</fullName>
        <ecNumber evidence="2">2.7.13.3</ecNumber>
    </recommendedName>
</protein>
<dbReference type="InterPro" id="IPR011712">
    <property type="entry name" value="Sig_transdc_His_kin_sub3_dim/P"/>
</dbReference>
<comment type="catalytic activity">
    <reaction evidence="1">
        <text>ATP + protein L-histidine = ADP + protein N-phospho-L-histidine.</text>
        <dbReference type="EC" id="2.7.13.3"/>
    </reaction>
</comment>
<dbReference type="Gene3D" id="3.30.565.10">
    <property type="entry name" value="Histidine kinase-like ATPase, C-terminal domain"/>
    <property type="match status" value="1"/>
</dbReference>
<reference evidence="10" key="2">
    <citation type="submission" date="2020-09" db="EMBL/GenBank/DDBJ databases">
        <authorList>
            <person name="Sun Q."/>
            <person name="Zhou Y."/>
        </authorList>
    </citation>
    <scope>NUCLEOTIDE SEQUENCE</scope>
    <source>
        <strain evidence="10">CGMCC 1.12754</strain>
    </source>
</reference>
<reference evidence="10" key="1">
    <citation type="journal article" date="2014" name="Int. J. Syst. Evol. Microbiol.">
        <title>Complete genome sequence of Corynebacterium casei LMG S-19264T (=DSM 44701T), isolated from a smear-ripened cheese.</title>
        <authorList>
            <consortium name="US DOE Joint Genome Institute (JGI-PGF)"/>
            <person name="Walter F."/>
            <person name="Albersmeier A."/>
            <person name="Kalinowski J."/>
            <person name="Ruckert C."/>
        </authorList>
    </citation>
    <scope>NUCLEOTIDE SEQUENCE</scope>
    <source>
        <strain evidence="10">CGMCC 1.12754</strain>
    </source>
</reference>
<dbReference type="EC" id="2.7.13.3" evidence="2"/>
<keyword evidence="6" id="KW-0472">Membrane</keyword>
<dbReference type="InterPro" id="IPR036890">
    <property type="entry name" value="HATPase_C_sf"/>
</dbReference>
<evidence type="ECO:0000259" key="9">
    <source>
        <dbReference type="Pfam" id="PF23540"/>
    </source>
</evidence>
<dbReference type="Pfam" id="PF02518">
    <property type="entry name" value="HATPase_c"/>
    <property type="match status" value="1"/>
</dbReference>
<keyword evidence="4 10" id="KW-0418">Kinase</keyword>
<feature type="domain" description="DesK/YvfT N-terminal" evidence="9">
    <location>
        <begin position="9"/>
        <end position="158"/>
    </location>
</feature>
<dbReference type="PANTHER" id="PTHR24421:SF63">
    <property type="entry name" value="SENSOR HISTIDINE KINASE DESK"/>
    <property type="match status" value="1"/>
</dbReference>
<feature type="transmembrane region" description="Helical" evidence="6">
    <location>
        <begin position="20"/>
        <end position="38"/>
    </location>
</feature>
<keyword evidence="11" id="KW-1185">Reference proteome</keyword>
<comment type="caution">
    <text evidence="10">The sequence shown here is derived from an EMBL/GenBank/DDBJ whole genome shotgun (WGS) entry which is preliminary data.</text>
</comment>
<keyword evidence="3" id="KW-0808">Transferase</keyword>
<evidence type="ECO:0000256" key="3">
    <source>
        <dbReference type="ARBA" id="ARBA00022679"/>
    </source>
</evidence>
<dbReference type="InterPro" id="IPR003594">
    <property type="entry name" value="HATPase_dom"/>
</dbReference>
<feature type="domain" description="Histidine kinase/HSP90-like ATPase" evidence="7">
    <location>
        <begin position="290"/>
        <end position="374"/>
    </location>
</feature>
<feature type="transmembrane region" description="Helical" evidence="6">
    <location>
        <begin position="81"/>
        <end position="103"/>
    </location>
</feature>
<accession>A0A917H9F0</accession>
<dbReference type="SUPFAM" id="SSF55874">
    <property type="entry name" value="ATPase domain of HSP90 chaperone/DNA topoisomerase II/histidine kinase"/>
    <property type="match status" value="1"/>
</dbReference>
<keyword evidence="6" id="KW-1133">Transmembrane helix</keyword>
<dbReference type="InterPro" id="IPR056374">
    <property type="entry name" value="DesK/YvfT_N"/>
</dbReference>
<name>A0A917H9F0_9BACI</name>
<feature type="transmembrane region" description="Helical" evidence="6">
    <location>
        <begin position="110"/>
        <end position="132"/>
    </location>
</feature>
<evidence type="ECO:0000259" key="7">
    <source>
        <dbReference type="Pfam" id="PF02518"/>
    </source>
</evidence>
<dbReference type="Pfam" id="PF23540">
    <property type="entry name" value="DesK_N"/>
    <property type="match status" value="1"/>
</dbReference>
<feature type="transmembrane region" description="Helical" evidence="6">
    <location>
        <begin position="138"/>
        <end position="160"/>
    </location>
</feature>
<evidence type="ECO:0000256" key="5">
    <source>
        <dbReference type="ARBA" id="ARBA00023012"/>
    </source>
</evidence>
<sequence length="386" mass="43060">MAGKGSATMQHWFHIIPKNTGLSAYAWIIFCILPFYFVFRSSSTLGIIFGIVMILLFFTAYRVSFISDGWTVYLSVGMEMAISIVMTMFLGYVYFSLFLAFYIGNIQHKAGFITLYIVHLITTIGAVSIGFFTQTEIFLSQLPFIIISVLGVILLPLTIYNRIKREKLEDQLKDANEKISQLVVLEERQRIARDLHDTLGQKLSLIGLKSDLASKLINVNPDSAKSEIDDIHQTARTALKEVREMVSNMKGAKLKDEIVRIQQILKAAQIEFHAEGNPELTNTPLLVENVLSMCLKEAVTNIVKHSQATSCRVAIIQSTNEVLIKVEDNGIGMSDKAESFSEHGIQGMRERLDFINGSLSLESSGGTILTIQVPNVIQQTEQGDLS</sequence>
<dbReference type="Proteomes" id="UP000622860">
    <property type="component" value="Unassembled WGS sequence"/>
</dbReference>
<evidence type="ECO:0000256" key="4">
    <source>
        <dbReference type="ARBA" id="ARBA00022777"/>
    </source>
</evidence>
<evidence type="ECO:0000256" key="2">
    <source>
        <dbReference type="ARBA" id="ARBA00012438"/>
    </source>
</evidence>
<dbReference type="GO" id="GO:0046983">
    <property type="term" value="F:protein dimerization activity"/>
    <property type="evidence" value="ECO:0007669"/>
    <property type="project" value="InterPro"/>
</dbReference>
<evidence type="ECO:0000259" key="8">
    <source>
        <dbReference type="Pfam" id="PF07730"/>
    </source>
</evidence>
<dbReference type="GO" id="GO:0016020">
    <property type="term" value="C:membrane"/>
    <property type="evidence" value="ECO:0007669"/>
    <property type="project" value="InterPro"/>
</dbReference>
<dbReference type="EMBL" id="BMFR01000004">
    <property type="protein sequence ID" value="GGG71878.1"/>
    <property type="molecule type" value="Genomic_DNA"/>
</dbReference>
<dbReference type="AlphaFoldDB" id="A0A917H9F0"/>
<dbReference type="PANTHER" id="PTHR24421">
    <property type="entry name" value="NITRATE/NITRITE SENSOR PROTEIN NARX-RELATED"/>
    <property type="match status" value="1"/>
</dbReference>
<keyword evidence="6" id="KW-0812">Transmembrane</keyword>
<evidence type="ECO:0000313" key="11">
    <source>
        <dbReference type="Proteomes" id="UP000622860"/>
    </source>
</evidence>
<dbReference type="InterPro" id="IPR050482">
    <property type="entry name" value="Sensor_HK_TwoCompSys"/>
</dbReference>
<keyword evidence="5" id="KW-0902">Two-component regulatory system</keyword>
<feature type="domain" description="Signal transduction histidine kinase subgroup 3 dimerisation and phosphoacceptor" evidence="8">
    <location>
        <begin position="187"/>
        <end position="251"/>
    </location>
</feature>
<proteinExistence type="predicted"/>